<dbReference type="EMBL" id="MKZS01000001">
    <property type="protein sequence ID" value="OLT60714.1"/>
    <property type="molecule type" value="Genomic_DNA"/>
</dbReference>
<name>A0A1U7N472_9CYAN</name>
<dbReference type="Proteomes" id="UP000186657">
    <property type="component" value="Unassembled WGS sequence"/>
</dbReference>
<accession>A0A1U7N472</accession>
<reference evidence="1 2" key="1">
    <citation type="submission" date="2016-10" db="EMBL/GenBank/DDBJ databases">
        <title>Comparative genomics uncovers the prolific and rare metabolic potential of the cyanobacterial genus Moorea.</title>
        <authorList>
            <person name="Leao T."/>
            <person name="Castelao G."/>
            <person name="Korobeynikov A."/>
            <person name="Monroe E.A."/>
            <person name="Podell S."/>
            <person name="Glukhov E."/>
            <person name="Allen E."/>
            <person name="Gerwick W.H."/>
            <person name="Gerwick L."/>
        </authorList>
    </citation>
    <scope>NUCLEOTIDE SEQUENCE [LARGE SCALE GENOMIC DNA]</scope>
    <source>
        <strain evidence="1 2">PNG5-198</strain>
    </source>
</reference>
<organism evidence="1 2">
    <name type="scientific">Moorena bouillonii PNG</name>
    <dbReference type="NCBI Taxonomy" id="568701"/>
    <lineage>
        <taxon>Bacteria</taxon>
        <taxon>Bacillati</taxon>
        <taxon>Cyanobacteriota</taxon>
        <taxon>Cyanophyceae</taxon>
        <taxon>Coleofasciculales</taxon>
        <taxon>Coleofasciculaceae</taxon>
        <taxon>Moorena</taxon>
    </lineage>
</organism>
<dbReference type="AlphaFoldDB" id="A0A1U7N472"/>
<evidence type="ECO:0000313" key="2">
    <source>
        <dbReference type="Proteomes" id="UP000186657"/>
    </source>
</evidence>
<dbReference type="RefSeq" id="WP_229415372.1">
    <property type="nucleotide sequence ID" value="NZ_MKZS01000001.1"/>
</dbReference>
<keyword evidence="2" id="KW-1185">Reference proteome</keyword>
<gene>
    <name evidence="1" type="ORF">BJP37_18545</name>
</gene>
<comment type="caution">
    <text evidence="1">The sequence shown here is derived from an EMBL/GenBank/DDBJ whole genome shotgun (WGS) entry which is preliminary data.</text>
</comment>
<sequence length="70" mass="7782">MESNTMEKSYATPERMLHGTIEQLTQITGPDGSFDVLIFNGDLANPQATSDHSYTLDCDNNGNCDPFKQR</sequence>
<proteinExistence type="predicted"/>
<evidence type="ECO:0000313" key="1">
    <source>
        <dbReference type="EMBL" id="OLT60714.1"/>
    </source>
</evidence>
<protein>
    <submittedName>
        <fullName evidence="1">Uncharacterized protein</fullName>
    </submittedName>
</protein>